<gene>
    <name evidence="9" type="primary">panD</name>
    <name evidence="14" type="ORF">ENL39_01910</name>
</gene>
<keyword evidence="4 9" id="KW-0068">Autocatalytic cleavage</keyword>
<dbReference type="GO" id="GO:0006523">
    <property type="term" value="P:alanine biosynthetic process"/>
    <property type="evidence" value="ECO:0007669"/>
    <property type="project" value="InterPro"/>
</dbReference>
<dbReference type="Pfam" id="PF02261">
    <property type="entry name" value="Asp_decarbox"/>
    <property type="match status" value="1"/>
</dbReference>
<comment type="pathway">
    <text evidence="9">Cofactor biosynthesis; (R)-pantothenate biosynthesis; beta-alanine from L-aspartate: step 1/1.</text>
</comment>
<keyword evidence="5 9" id="KW-0865">Zymogen</keyword>
<feature type="modified residue" description="Pyruvic acid (Ser)" evidence="9 12">
    <location>
        <position position="25"/>
    </location>
</feature>
<evidence type="ECO:0000256" key="6">
    <source>
        <dbReference type="ARBA" id="ARBA00023239"/>
    </source>
</evidence>
<keyword evidence="7 9" id="KW-0704">Schiff base</keyword>
<sequence length="120" mass="13394">MFRIMCKSKIHGAEVTEKKIEYEGSITVDDKILKEADILPGERVDVFDLTNGKRFTTYAISGEKNSGTICVNGAAARLVEIGDRLIIVSWALVSEEEATNFKKKVVFVGKGNKIKKREEK</sequence>
<comment type="caution">
    <text evidence="14">The sequence shown here is derived from an EMBL/GenBank/DDBJ whole genome shotgun (WGS) entry which is preliminary data.</text>
</comment>
<evidence type="ECO:0000256" key="9">
    <source>
        <dbReference type="HAMAP-Rule" id="MF_00446"/>
    </source>
</evidence>
<dbReference type="GO" id="GO:0015940">
    <property type="term" value="P:pantothenate biosynthetic process"/>
    <property type="evidence" value="ECO:0007669"/>
    <property type="project" value="UniProtKB-UniRule"/>
</dbReference>
<comment type="subcellular location">
    <subcellularLocation>
        <location evidence="9">Cytoplasm</location>
    </subcellularLocation>
</comment>
<protein>
    <recommendedName>
        <fullName evidence="9">Aspartate 1-decarboxylase</fullName>
        <ecNumber evidence="9">4.1.1.11</ecNumber>
    </recommendedName>
    <alternativeName>
        <fullName evidence="9">Aspartate alpha-decarboxylase</fullName>
    </alternativeName>
    <component>
        <recommendedName>
            <fullName evidence="9">Aspartate 1-decarboxylase beta chain</fullName>
        </recommendedName>
    </component>
    <component>
        <recommendedName>
            <fullName evidence="9">Aspartate 1-decarboxylase alpha chain</fullName>
        </recommendedName>
    </component>
</protein>
<evidence type="ECO:0000256" key="2">
    <source>
        <dbReference type="ARBA" id="ARBA00022655"/>
    </source>
</evidence>
<reference evidence="14" key="1">
    <citation type="journal article" date="2020" name="mSystems">
        <title>Genome- and Community-Level Interaction Insights into Carbon Utilization and Element Cycling Functions of Hydrothermarchaeota in Hydrothermal Sediment.</title>
        <authorList>
            <person name="Zhou Z."/>
            <person name="Liu Y."/>
            <person name="Xu W."/>
            <person name="Pan J."/>
            <person name="Luo Z.H."/>
            <person name="Li M."/>
        </authorList>
    </citation>
    <scope>NUCLEOTIDE SEQUENCE [LARGE SCALE GENOMIC DNA]</scope>
    <source>
        <strain evidence="14">HyVt-92</strain>
    </source>
</reference>
<dbReference type="Gene3D" id="2.40.40.20">
    <property type="match status" value="1"/>
</dbReference>
<dbReference type="NCBIfam" id="TIGR00223">
    <property type="entry name" value="panD"/>
    <property type="match status" value="1"/>
</dbReference>
<feature type="active site" description="Proton donor" evidence="9 10">
    <location>
        <position position="58"/>
    </location>
</feature>
<dbReference type="UniPathway" id="UPA00028">
    <property type="reaction ID" value="UER00002"/>
</dbReference>
<feature type="chain" id="PRO_5031665593" description="Aspartate 1-decarboxylase beta chain" evidence="9 13">
    <location>
        <begin position="1"/>
        <end position="24"/>
    </location>
</feature>
<comment type="catalytic activity">
    <reaction evidence="9">
        <text>L-aspartate + H(+) = beta-alanine + CO2</text>
        <dbReference type="Rhea" id="RHEA:19497"/>
        <dbReference type="ChEBI" id="CHEBI:15378"/>
        <dbReference type="ChEBI" id="CHEBI:16526"/>
        <dbReference type="ChEBI" id="CHEBI:29991"/>
        <dbReference type="ChEBI" id="CHEBI:57966"/>
        <dbReference type="EC" id="4.1.1.11"/>
    </reaction>
</comment>
<dbReference type="CDD" id="cd06919">
    <property type="entry name" value="Asp_decarbox"/>
    <property type="match status" value="1"/>
</dbReference>
<dbReference type="SUPFAM" id="SSF50692">
    <property type="entry name" value="ADC-like"/>
    <property type="match status" value="1"/>
</dbReference>
<dbReference type="HAMAP" id="MF_00446">
    <property type="entry name" value="PanD"/>
    <property type="match status" value="1"/>
</dbReference>
<comment type="PTM">
    <text evidence="9 12">Is synthesized initially as an inactive proenzyme, which is activated by self-cleavage at a specific serine bond to produce a beta-subunit with a hydroxyl group at its C-terminus and an alpha-subunit with a pyruvoyl group at its N-terminus.</text>
</comment>
<organism evidence="14">
    <name type="scientific">Aerophobetes bacterium</name>
    <dbReference type="NCBI Taxonomy" id="2030807"/>
    <lineage>
        <taxon>Bacteria</taxon>
        <taxon>Candidatus Aerophobota</taxon>
    </lineage>
</organism>
<evidence type="ECO:0000256" key="3">
    <source>
        <dbReference type="ARBA" id="ARBA00022793"/>
    </source>
</evidence>
<comment type="similarity">
    <text evidence="9">Belongs to the PanD family.</text>
</comment>
<evidence type="ECO:0000313" key="14">
    <source>
        <dbReference type="EMBL" id="HHF98225.1"/>
    </source>
</evidence>
<keyword evidence="2 9" id="KW-0566">Pantothenate biosynthesis</keyword>
<evidence type="ECO:0000256" key="10">
    <source>
        <dbReference type="PIRSR" id="PIRSR006246-1"/>
    </source>
</evidence>
<evidence type="ECO:0000256" key="4">
    <source>
        <dbReference type="ARBA" id="ARBA00022813"/>
    </source>
</evidence>
<evidence type="ECO:0000256" key="13">
    <source>
        <dbReference type="PIRSR" id="PIRSR006246-5"/>
    </source>
</evidence>
<keyword evidence="8 9" id="KW-0670">Pyruvate</keyword>
<dbReference type="PANTHER" id="PTHR21012">
    <property type="entry name" value="ASPARTATE 1-DECARBOXYLASE"/>
    <property type="match status" value="1"/>
</dbReference>
<dbReference type="InterPro" id="IPR003190">
    <property type="entry name" value="Asp_decarbox"/>
</dbReference>
<feature type="binding site" evidence="9 11">
    <location>
        <position position="57"/>
    </location>
    <ligand>
        <name>substrate</name>
    </ligand>
</feature>
<accession>A0A7V5HYD9</accession>
<comment type="subunit">
    <text evidence="9">Heterooctamer of four alpha and four beta subunits.</text>
</comment>
<dbReference type="PANTHER" id="PTHR21012:SF0">
    <property type="entry name" value="ASPARTATE 1-DECARBOXYLASE"/>
    <property type="match status" value="1"/>
</dbReference>
<keyword evidence="1 9" id="KW-0963">Cytoplasm</keyword>
<name>A0A7V5HYD9_UNCAE</name>
<dbReference type="Proteomes" id="UP000886070">
    <property type="component" value="Unassembled WGS sequence"/>
</dbReference>
<keyword evidence="6 9" id="KW-0456">Lyase</keyword>
<evidence type="ECO:0000256" key="1">
    <source>
        <dbReference type="ARBA" id="ARBA00022490"/>
    </source>
</evidence>
<evidence type="ECO:0000256" key="12">
    <source>
        <dbReference type="PIRSR" id="PIRSR006246-3"/>
    </source>
</evidence>
<dbReference type="InterPro" id="IPR009010">
    <property type="entry name" value="Asp_de-COase-like_dom_sf"/>
</dbReference>
<comment type="function">
    <text evidence="9">Catalyzes the pyruvoyl-dependent decarboxylation of aspartate to produce beta-alanine.</text>
</comment>
<feature type="active site" description="Schiff-base intermediate with substrate; via pyruvic acid" evidence="9 10">
    <location>
        <position position="25"/>
    </location>
</feature>
<dbReference type="GO" id="GO:0005829">
    <property type="term" value="C:cytosol"/>
    <property type="evidence" value="ECO:0007669"/>
    <property type="project" value="TreeGrafter"/>
</dbReference>
<feature type="binding site" evidence="9 11">
    <location>
        <begin position="73"/>
        <end position="75"/>
    </location>
    <ligand>
        <name>substrate</name>
    </ligand>
</feature>
<feature type="chain" id="PRO_5031665594" description="Aspartate 1-decarboxylase alpha chain" evidence="9 13">
    <location>
        <begin position="25"/>
        <end position="120"/>
    </location>
</feature>
<dbReference type="AlphaFoldDB" id="A0A7V5HYD9"/>
<comment type="cofactor">
    <cofactor evidence="9 10">
        <name>pyruvate</name>
        <dbReference type="ChEBI" id="CHEBI:15361"/>
    </cofactor>
    <text evidence="9 10">Binds 1 pyruvoyl group covalently per subunit.</text>
</comment>
<dbReference type="PIRSF" id="PIRSF006246">
    <property type="entry name" value="Asp_decarbox"/>
    <property type="match status" value="1"/>
</dbReference>
<evidence type="ECO:0000256" key="7">
    <source>
        <dbReference type="ARBA" id="ARBA00023270"/>
    </source>
</evidence>
<evidence type="ECO:0000256" key="11">
    <source>
        <dbReference type="PIRSR" id="PIRSR006246-2"/>
    </source>
</evidence>
<keyword evidence="3 9" id="KW-0210">Decarboxylase</keyword>
<evidence type="ECO:0000256" key="5">
    <source>
        <dbReference type="ARBA" id="ARBA00023145"/>
    </source>
</evidence>
<dbReference type="GO" id="GO:0004068">
    <property type="term" value="F:aspartate 1-decarboxylase activity"/>
    <property type="evidence" value="ECO:0007669"/>
    <property type="project" value="UniProtKB-UniRule"/>
</dbReference>
<proteinExistence type="inferred from homology"/>
<dbReference type="EC" id="4.1.1.11" evidence="9"/>
<evidence type="ECO:0000256" key="8">
    <source>
        <dbReference type="ARBA" id="ARBA00023317"/>
    </source>
</evidence>
<dbReference type="EMBL" id="DRTT01000058">
    <property type="protein sequence ID" value="HHF98225.1"/>
    <property type="molecule type" value="Genomic_DNA"/>
</dbReference>